<dbReference type="SUPFAM" id="SSF50800">
    <property type="entry name" value="PK beta-barrel domain-like"/>
    <property type="match status" value="1"/>
</dbReference>
<dbReference type="InterPro" id="IPR005302">
    <property type="entry name" value="MoCF_Sase_C"/>
</dbReference>
<organism evidence="11 12">
    <name type="scientific">Roseinatronobacter alkalisoli</name>
    <dbReference type="NCBI Taxonomy" id="3028235"/>
    <lineage>
        <taxon>Bacteria</taxon>
        <taxon>Pseudomonadati</taxon>
        <taxon>Pseudomonadota</taxon>
        <taxon>Alphaproteobacteria</taxon>
        <taxon>Rhodobacterales</taxon>
        <taxon>Paracoccaceae</taxon>
        <taxon>Roseinatronobacter</taxon>
    </lineage>
</organism>
<dbReference type="Gene3D" id="2.102.10.10">
    <property type="entry name" value="Rieske [2Fe-2S] iron-sulphur domain"/>
    <property type="match status" value="1"/>
</dbReference>
<keyword evidence="3" id="KW-0001">2Fe-2S</keyword>
<dbReference type="Pfam" id="PF03473">
    <property type="entry name" value="MOSC"/>
    <property type="match status" value="1"/>
</dbReference>
<keyword evidence="12" id="KW-1185">Reference proteome</keyword>
<dbReference type="SUPFAM" id="SSF51905">
    <property type="entry name" value="FAD/NAD(P)-binding domain"/>
    <property type="match status" value="1"/>
</dbReference>
<dbReference type="SUPFAM" id="SSF50022">
    <property type="entry name" value="ISP domain"/>
    <property type="match status" value="1"/>
</dbReference>
<dbReference type="InterPro" id="IPR011037">
    <property type="entry name" value="Pyrv_Knase-like_insert_dom_sf"/>
</dbReference>
<evidence type="ECO:0000256" key="4">
    <source>
        <dbReference type="ARBA" id="ARBA00022723"/>
    </source>
</evidence>
<accession>A0ABT5TD18</accession>
<dbReference type="PANTHER" id="PTHR43557">
    <property type="entry name" value="APOPTOSIS-INDUCING FACTOR 1"/>
    <property type="match status" value="1"/>
</dbReference>
<dbReference type="Gene3D" id="3.50.50.60">
    <property type="entry name" value="FAD/NAD(P)-binding domain"/>
    <property type="match status" value="2"/>
</dbReference>
<sequence>MWNSAGPLLRDGVDAMIRGRLVEIWRYPVSSLGGEQLDQAILDPGGLRGDRNFGFFDRESGAHIYPARDARWNTAPQLSARIGAAGLELSADGVVWAPADDPKMGAEVAQVLGRPVDLRAYGESAEPRYKVAPLHLLSLQAMAALRSLIPESAIDVRRFRPNLLVDLPDLPGDVPEYGLLGREFRLGGLRLRGTVPCGRCGFTTLPVGALPEDPDVLRTLVHRFERNFGIYCEVIDEGPLQVAAPLDATADGRGTAPVVIVGGGQAGMTAARALRRLGYAGAIRIYAAERHLPYERPPLSKQVLDADADVPPLLSAQQVAQAGIALDLATPVEAIDLTARQVETADGGVTDFGTLILATGGAARRVPGLNRGYGRVHELRTRDDAERLAGVLRPGARLFVLGGGWIGMEIAAAACMAGAQVSLFARSATLAPRVLPKAVSDALAALHRAHGVTLCFGVSPGFQETESGVICQIGGTELTGDHLLVATGMVANDGLARRAGIACENGILTDRDGKTAHDGVYAIGDVSRQPAGRIESWQNADQQAERAARRILGLPVPPQEPLRFWSEQFGRRVQIVGGPDPDAPVVAQSGQFWDFGDFAIGIDTPAAIHRFARRFDTRDRAPAAQLAAVETLRAEHLLCPAAQLVEGEIQRIEHPARGALCATRQGGQIYVTDDQCPHAVASLSEGFVDEGRLVCPLHFAEFDLRDGRPHHAPDGCGALMVHPATERGGQIFVRLPLRKG</sequence>
<dbReference type="InterPro" id="IPR023753">
    <property type="entry name" value="FAD/NAD-binding_dom"/>
</dbReference>
<dbReference type="InterPro" id="IPR036922">
    <property type="entry name" value="Rieske_2Fe-2S_sf"/>
</dbReference>
<dbReference type="RefSeq" id="WP_274353689.1">
    <property type="nucleotide sequence ID" value="NZ_JAQZSM010000023.1"/>
</dbReference>
<keyword evidence="4" id="KW-0479">Metal-binding</keyword>
<evidence type="ECO:0000256" key="2">
    <source>
        <dbReference type="ARBA" id="ARBA00022630"/>
    </source>
</evidence>
<protein>
    <submittedName>
        <fullName evidence="11">FAD-dependent oxidoreductase</fullName>
    </submittedName>
</protein>
<evidence type="ECO:0000313" key="11">
    <source>
        <dbReference type="EMBL" id="MDD7973015.1"/>
    </source>
</evidence>
<feature type="domain" description="Rieske" evidence="9">
    <location>
        <begin position="636"/>
        <end position="733"/>
    </location>
</feature>
<keyword evidence="8" id="KW-0411">Iron-sulfur</keyword>
<keyword evidence="2" id="KW-0285">Flavoprotein</keyword>
<dbReference type="Pfam" id="PF00355">
    <property type="entry name" value="Rieske"/>
    <property type="match status" value="1"/>
</dbReference>
<dbReference type="Proteomes" id="UP001431784">
    <property type="component" value="Unassembled WGS sequence"/>
</dbReference>
<dbReference type="InterPro" id="IPR036188">
    <property type="entry name" value="FAD/NAD-bd_sf"/>
</dbReference>
<dbReference type="InterPro" id="IPR050446">
    <property type="entry name" value="FAD-oxidoreductase/Apoptosis"/>
</dbReference>
<feature type="domain" description="MOSC" evidence="10">
    <location>
        <begin position="101"/>
        <end position="249"/>
    </location>
</feature>
<evidence type="ECO:0000256" key="8">
    <source>
        <dbReference type="ARBA" id="ARBA00023014"/>
    </source>
</evidence>
<evidence type="ECO:0000313" key="12">
    <source>
        <dbReference type="Proteomes" id="UP001431784"/>
    </source>
</evidence>
<keyword evidence="5" id="KW-0274">FAD</keyword>
<dbReference type="Pfam" id="PF07992">
    <property type="entry name" value="Pyr_redox_2"/>
    <property type="match status" value="1"/>
</dbReference>
<comment type="cofactor">
    <cofactor evidence="1">
        <name>FAD</name>
        <dbReference type="ChEBI" id="CHEBI:57692"/>
    </cofactor>
</comment>
<evidence type="ECO:0000259" key="9">
    <source>
        <dbReference type="PROSITE" id="PS51296"/>
    </source>
</evidence>
<evidence type="ECO:0000256" key="7">
    <source>
        <dbReference type="ARBA" id="ARBA00023004"/>
    </source>
</evidence>
<keyword evidence="6" id="KW-0560">Oxidoreductase</keyword>
<comment type="caution">
    <text evidence="11">The sequence shown here is derived from an EMBL/GenBank/DDBJ whole genome shotgun (WGS) entry which is preliminary data.</text>
</comment>
<reference evidence="11" key="1">
    <citation type="submission" date="2023-02" db="EMBL/GenBank/DDBJ databases">
        <title>Description of Roseinatronobacter alkalisoli sp. nov., an alkaliphilic bacerium isolated from soda soil.</title>
        <authorList>
            <person name="Wei W."/>
        </authorList>
    </citation>
    <scope>NUCLEOTIDE SEQUENCE</scope>
    <source>
        <strain evidence="11">HJB301</strain>
    </source>
</reference>
<dbReference type="InterPro" id="IPR017941">
    <property type="entry name" value="Rieske_2Fe-2S"/>
</dbReference>
<gene>
    <name evidence="11" type="ORF">PUT78_18175</name>
</gene>
<evidence type="ECO:0000256" key="5">
    <source>
        <dbReference type="ARBA" id="ARBA00022827"/>
    </source>
</evidence>
<keyword evidence="7" id="KW-0408">Iron</keyword>
<evidence type="ECO:0000259" key="10">
    <source>
        <dbReference type="PROSITE" id="PS51340"/>
    </source>
</evidence>
<name>A0ABT5TD18_9RHOB</name>
<dbReference type="PANTHER" id="PTHR43557:SF2">
    <property type="entry name" value="RIESKE DOMAIN-CONTAINING PROTEIN-RELATED"/>
    <property type="match status" value="1"/>
</dbReference>
<dbReference type="PROSITE" id="PS51296">
    <property type="entry name" value="RIESKE"/>
    <property type="match status" value="1"/>
</dbReference>
<dbReference type="EMBL" id="JAQZSM010000023">
    <property type="protein sequence ID" value="MDD7973015.1"/>
    <property type="molecule type" value="Genomic_DNA"/>
</dbReference>
<dbReference type="PRINTS" id="PR00411">
    <property type="entry name" value="PNDRDTASEI"/>
</dbReference>
<dbReference type="PROSITE" id="PS51340">
    <property type="entry name" value="MOSC"/>
    <property type="match status" value="1"/>
</dbReference>
<evidence type="ECO:0000256" key="1">
    <source>
        <dbReference type="ARBA" id="ARBA00001974"/>
    </source>
</evidence>
<evidence type="ECO:0000256" key="6">
    <source>
        <dbReference type="ARBA" id="ARBA00023002"/>
    </source>
</evidence>
<evidence type="ECO:0000256" key="3">
    <source>
        <dbReference type="ARBA" id="ARBA00022714"/>
    </source>
</evidence>
<dbReference type="PRINTS" id="PR00368">
    <property type="entry name" value="FADPNR"/>
</dbReference>
<proteinExistence type="predicted"/>